<protein>
    <submittedName>
        <fullName evidence="2">Uncharacterized protein</fullName>
    </submittedName>
</protein>
<comment type="caution">
    <text evidence="2">The sequence shown here is derived from an EMBL/GenBank/DDBJ whole genome shotgun (WGS) entry which is preliminary data.</text>
</comment>
<evidence type="ECO:0000256" key="1">
    <source>
        <dbReference type="SAM" id="MobiDB-lite"/>
    </source>
</evidence>
<accession>A0AAE1D0Z3</accession>
<reference evidence="2" key="1">
    <citation type="journal article" date="2023" name="G3 (Bethesda)">
        <title>A reference genome for the long-term kleptoplast-retaining sea slug Elysia crispata morphotype clarki.</title>
        <authorList>
            <person name="Eastman K.E."/>
            <person name="Pendleton A.L."/>
            <person name="Shaikh M.A."/>
            <person name="Suttiyut T."/>
            <person name="Ogas R."/>
            <person name="Tomko P."/>
            <person name="Gavelis G."/>
            <person name="Widhalm J.R."/>
            <person name="Wisecaver J.H."/>
        </authorList>
    </citation>
    <scope>NUCLEOTIDE SEQUENCE</scope>
    <source>
        <strain evidence="2">ECLA1</strain>
    </source>
</reference>
<evidence type="ECO:0000313" key="2">
    <source>
        <dbReference type="EMBL" id="KAK3748658.1"/>
    </source>
</evidence>
<dbReference type="EMBL" id="JAWDGP010006002">
    <property type="protein sequence ID" value="KAK3748658.1"/>
    <property type="molecule type" value="Genomic_DNA"/>
</dbReference>
<dbReference type="Proteomes" id="UP001283361">
    <property type="component" value="Unassembled WGS sequence"/>
</dbReference>
<name>A0AAE1D0Z3_9GAST</name>
<organism evidence="2 3">
    <name type="scientific">Elysia crispata</name>
    <name type="common">lettuce slug</name>
    <dbReference type="NCBI Taxonomy" id="231223"/>
    <lineage>
        <taxon>Eukaryota</taxon>
        <taxon>Metazoa</taxon>
        <taxon>Spiralia</taxon>
        <taxon>Lophotrochozoa</taxon>
        <taxon>Mollusca</taxon>
        <taxon>Gastropoda</taxon>
        <taxon>Heterobranchia</taxon>
        <taxon>Euthyneura</taxon>
        <taxon>Panpulmonata</taxon>
        <taxon>Sacoglossa</taxon>
        <taxon>Placobranchoidea</taxon>
        <taxon>Plakobranchidae</taxon>
        <taxon>Elysia</taxon>
    </lineage>
</organism>
<gene>
    <name evidence="2" type="ORF">RRG08_000890</name>
</gene>
<proteinExistence type="predicted"/>
<evidence type="ECO:0000313" key="3">
    <source>
        <dbReference type="Proteomes" id="UP001283361"/>
    </source>
</evidence>
<feature type="region of interest" description="Disordered" evidence="1">
    <location>
        <begin position="19"/>
        <end position="41"/>
    </location>
</feature>
<keyword evidence="3" id="KW-1185">Reference proteome</keyword>
<sequence>MSNLVFSFDYSAQRRSSLASASSRESTGPYQQLAAGSAPVVSGHGGGALPSGIGGHVIPHRIKPLSSLSIEDLPTGALGSLGHHKEGPLRSPGLLSTASMWSTSDLRQAGASANAGGHGVIGMAFSKQEISADAASQ</sequence>
<dbReference type="AlphaFoldDB" id="A0AAE1D0Z3"/>